<protein>
    <submittedName>
        <fullName evidence="7">Translocator protein</fullName>
    </submittedName>
</protein>
<sequence length="168" mass="18619">MVSINEVLTEILPAVVVPNIGGILGALLIAKDIKTWYNKLKKPSWSPPNWIFGPAWTTLYICMGISSWMIYKSGGGFGGKAGFPLVLYGTQLVLNWLWSPIFFKAHRPGVALVEIIVLWLNVAACISSFHPINKTAAHLLLPYLAWLSLATALNYSIWKNNPNASRIR</sequence>
<keyword evidence="5 6" id="KW-0472">Membrane</keyword>
<evidence type="ECO:0000256" key="6">
    <source>
        <dbReference type="SAM" id="Phobius"/>
    </source>
</evidence>
<dbReference type="InterPro" id="IPR004307">
    <property type="entry name" value="TspO_MBR"/>
</dbReference>
<comment type="similarity">
    <text evidence="2">Belongs to the TspO/BZRP family.</text>
</comment>
<organism evidence="7 8">
    <name type="scientific">Hypsibius exemplaris</name>
    <name type="common">Freshwater tardigrade</name>
    <dbReference type="NCBI Taxonomy" id="2072580"/>
    <lineage>
        <taxon>Eukaryota</taxon>
        <taxon>Metazoa</taxon>
        <taxon>Ecdysozoa</taxon>
        <taxon>Tardigrada</taxon>
        <taxon>Eutardigrada</taxon>
        <taxon>Parachela</taxon>
        <taxon>Hypsibioidea</taxon>
        <taxon>Hypsibiidae</taxon>
        <taxon>Hypsibius</taxon>
    </lineage>
</organism>
<dbReference type="PIRSF" id="PIRSF005859">
    <property type="entry name" value="PBR"/>
    <property type="match status" value="1"/>
</dbReference>
<dbReference type="PANTHER" id="PTHR10057:SF0">
    <property type="entry name" value="TRANSLOCATOR PROTEIN"/>
    <property type="match status" value="1"/>
</dbReference>
<dbReference type="FunFam" id="1.20.1260.100:FF:000001">
    <property type="entry name" value="translocator protein 2"/>
    <property type="match status" value="1"/>
</dbReference>
<evidence type="ECO:0000256" key="3">
    <source>
        <dbReference type="ARBA" id="ARBA00022692"/>
    </source>
</evidence>
<evidence type="ECO:0000256" key="1">
    <source>
        <dbReference type="ARBA" id="ARBA00004141"/>
    </source>
</evidence>
<dbReference type="CDD" id="cd15904">
    <property type="entry name" value="TSPO_MBR"/>
    <property type="match status" value="1"/>
</dbReference>
<accession>A0A9X6NFQ2</accession>
<keyword evidence="4 6" id="KW-1133">Transmembrane helix</keyword>
<evidence type="ECO:0000313" key="7">
    <source>
        <dbReference type="EMBL" id="OWA53050.1"/>
    </source>
</evidence>
<feature type="transmembrane region" description="Helical" evidence="6">
    <location>
        <begin position="77"/>
        <end position="98"/>
    </location>
</feature>
<evidence type="ECO:0000256" key="4">
    <source>
        <dbReference type="ARBA" id="ARBA00022989"/>
    </source>
</evidence>
<evidence type="ECO:0000256" key="2">
    <source>
        <dbReference type="ARBA" id="ARBA00007524"/>
    </source>
</evidence>
<dbReference type="AlphaFoldDB" id="A0A9X6NFQ2"/>
<gene>
    <name evidence="7" type="ORF">BV898_17486</name>
</gene>
<dbReference type="GO" id="GO:0033013">
    <property type="term" value="P:tetrapyrrole metabolic process"/>
    <property type="evidence" value="ECO:0007669"/>
    <property type="project" value="UniProtKB-ARBA"/>
</dbReference>
<comment type="subcellular location">
    <subcellularLocation>
        <location evidence="1">Membrane</location>
        <topology evidence="1">Multi-pass membrane protein</topology>
    </subcellularLocation>
</comment>
<dbReference type="Proteomes" id="UP000192578">
    <property type="component" value="Unassembled WGS sequence"/>
</dbReference>
<evidence type="ECO:0000256" key="5">
    <source>
        <dbReference type="ARBA" id="ARBA00023136"/>
    </source>
</evidence>
<dbReference type="InterPro" id="IPR038330">
    <property type="entry name" value="TspO/MBR-related_sf"/>
</dbReference>
<feature type="transmembrane region" description="Helical" evidence="6">
    <location>
        <begin position="136"/>
        <end position="158"/>
    </location>
</feature>
<feature type="transmembrane region" description="Helical" evidence="6">
    <location>
        <begin position="50"/>
        <end position="71"/>
    </location>
</feature>
<feature type="transmembrane region" description="Helical" evidence="6">
    <location>
        <begin position="110"/>
        <end position="130"/>
    </location>
</feature>
<dbReference type="GO" id="GO:0005741">
    <property type="term" value="C:mitochondrial outer membrane"/>
    <property type="evidence" value="ECO:0007669"/>
    <property type="project" value="TreeGrafter"/>
</dbReference>
<proteinExistence type="inferred from homology"/>
<reference evidence="8" key="1">
    <citation type="submission" date="2017-01" db="EMBL/GenBank/DDBJ databases">
        <title>Comparative genomics of anhydrobiosis in the tardigrade Hypsibius dujardini.</title>
        <authorList>
            <person name="Yoshida Y."/>
            <person name="Koutsovoulos G."/>
            <person name="Laetsch D."/>
            <person name="Stevens L."/>
            <person name="Kumar S."/>
            <person name="Horikawa D."/>
            <person name="Ishino K."/>
            <person name="Komine S."/>
            <person name="Tomita M."/>
            <person name="Blaxter M."/>
            <person name="Arakawa K."/>
        </authorList>
    </citation>
    <scope>NUCLEOTIDE SEQUENCE [LARGE SCALE GENOMIC DNA]</scope>
    <source>
        <strain evidence="8">Z151</strain>
    </source>
</reference>
<keyword evidence="3 6" id="KW-0812">Transmembrane</keyword>
<name>A0A9X6NFQ2_HYPEX</name>
<dbReference type="Gene3D" id="1.20.1260.100">
    <property type="entry name" value="TspO/MBR protein"/>
    <property type="match status" value="1"/>
</dbReference>
<evidence type="ECO:0000313" key="8">
    <source>
        <dbReference type="Proteomes" id="UP000192578"/>
    </source>
</evidence>
<dbReference type="EMBL" id="MTYJ01000300">
    <property type="protein sequence ID" value="OWA53050.1"/>
    <property type="molecule type" value="Genomic_DNA"/>
</dbReference>
<feature type="transmembrane region" description="Helical" evidence="6">
    <location>
        <begin position="12"/>
        <end position="30"/>
    </location>
</feature>
<dbReference type="PANTHER" id="PTHR10057">
    <property type="entry name" value="PERIPHERAL-TYPE BENZODIAZEPINE RECEPTOR"/>
    <property type="match status" value="1"/>
</dbReference>
<dbReference type="Pfam" id="PF03073">
    <property type="entry name" value="TspO_MBR"/>
    <property type="match status" value="1"/>
</dbReference>
<keyword evidence="8" id="KW-1185">Reference proteome</keyword>
<dbReference type="OrthoDB" id="8841220at2759"/>
<comment type="caution">
    <text evidence="7">The sequence shown here is derived from an EMBL/GenBank/DDBJ whole genome shotgun (WGS) entry which is preliminary data.</text>
</comment>